<proteinExistence type="predicted"/>
<evidence type="ECO:0000313" key="2">
    <source>
        <dbReference type="EMBL" id="HIZ09801.1"/>
    </source>
</evidence>
<comment type="caution">
    <text evidence="2">The sequence shown here is derived from an EMBL/GenBank/DDBJ whole genome shotgun (WGS) entry which is preliminary data.</text>
</comment>
<protein>
    <submittedName>
        <fullName evidence="2">SipW-dependent-type signal peptide-containing protein</fullName>
    </submittedName>
</protein>
<dbReference type="Proteomes" id="UP000824025">
    <property type="component" value="Unassembled WGS sequence"/>
</dbReference>
<dbReference type="NCBIfam" id="TIGR04088">
    <property type="entry name" value="cognate_SipW"/>
    <property type="match status" value="1"/>
</dbReference>
<dbReference type="InterPro" id="IPR023833">
    <property type="entry name" value="Signal_pept_SipW-depend-type"/>
</dbReference>
<gene>
    <name evidence="2" type="ORF">H9726_04850</name>
</gene>
<reference evidence="2" key="1">
    <citation type="journal article" date="2021" name="PeerJ">
        <title>Extensive microbial diversity within the chicken gut microbiome revealed by metagenomics and culture.</title>
        <authorList>
            <person name="Gilroy R."/>
            <person name="Ravi A."/>
            <person name="Getino M."/>
            <person name="Pursley I."/>
            <person name="Horton D.L."/>
            <person name="Alikhan N.F."/>
            <person name="Baker D."/>
            <person name="Gharbi K."/>
            <person name="Hall N."/>
            <person name="Watson M."/>
            <person name="Adriaenssens E.M."/>
            <person name="Foster-Nyarko E."/>
            <person name="Jarju S."/>
            <person name="Secka A."/>
            <person name="Antonio M."/>
            <person name="Oren A."/>
            <person name="Chaudhuri R.R."/>
            <person name="La Ragione R."/>
            <person name="Hildebrand F."/>
            <person name="Pallen M.J."/>
        </authorList>
    </citation>
    <scope>NUCLEOTIDE SEQUENCE</scope>
    <source>
        <strain evidence="2">CHK192-19661</strain>
    </source>
</reference>
<feature type="chain" id="PRO_5039196598" evidence="1">
    <location>
        <begin position="31"/>
        <end position="434"/>
    </location>
</feature>
<evidence type="ECO:0000313" key="3">
    <source>
        <dbReference type="Proteomes" id="UP000824025"/>
    </source>
</evidence>
<dbReference type="InterPro" id="IPR022121">
    <property type="entry name" value="Peptidase_M73_camelysin"/>
</dbReference>
<dbReference type="EMBL" id="DXCF01000026">
    <property type="protein sequence ID" value="HIZ09801.1"/>
    <property type="molecule type" value="Genomic_DNA"/>
</dbReference>
<dbReference type="Pfam" id="PF12389">
    <property type="entry name" value="Peptidase_M73"/>
    <property type="match status" value="1"/>
</dbReference>
<keyword evidence="1" id="KW-0732">Signal</keyword>
<dbReference type="AlphaFoldDB" id="A0A9D2D7D4"/>
<sequence>MKRKGIRSAIAASALSAVLCAGMLAGTTFAWFTDTVSSSGNSIMAGNLDITATKAELDVSADAQYTFTNRDDETETYALAFGAAEEFDGEAIIAETAFAPGMWNAKLLTVTNAGDLAVYVKLNFVTQDEGLADALWFDFIGVNGESVTGELTHREMSTLEGFGSDMEIPLAADESVSYILIYGMDKEAGNTYQGMNFNVDAYILARQQTEGARYDAVPTTQQGLEESLAAGGEVVLGADIVMSPNGHGETEGYLVAQMSVTENTTLDLGGKTFALNTEETTESLPYTPAMISVMDNTLTIEGEGVIDAEAGYNTAYGINILGGTVVINGGTFYGAMSAVQVQKGTLVINGGFFDLAATIKVAAPQYASYLINCIDAAYKDGSAVVEIKGGTFVNFNPSDNAAEGEGTNFVADGYKVISEEQDNGETWYTVVPKE</sequence>
<evidence type="ECO:0000256" key="1">
    <source>
        <dbReference type="SAM" id="SignalP"/>
    </source>
</evidence>
<accession>A0A9D2D7D4</accession>
<name>A0A9D2D7D4_9FIRM</name>
<reference evidence="2" key="2">
    <citation type="submission" date="2021-04" db="EMBL/GenBank/DDBJ databases">
        <authorList>
            <person name="Gilroy R."/>
        </authorList>
    </citation>
    <scope>NUCLEOTIDE SEQUENCE</scope>
    <source>
        <strain evidence="2">CHK192-19661</strain>
    </source>
</reference>
<organism evidence="2 3">
    <name type="scientific">Candidatus Borkfalkia avicola</name>
    <dbReference type="NCBI Taxonomy" id="2838503"/>
    <lineage>
        <taxon>Bacteria</taxon>
        <taxon>Bacillati</taxon>
        <taxon>Bacillota</taxon>
        <taxon>Clostridia</taxon>
        <taxon>Christensenellales</taxon>
        <taxon>Christensenellaceae</taxon>
        <taxon>Candidatus Borkfalkia</taxon>
    </lineage>
</organism>
<feature type="signal peptide" evidence="1">
    <location>
        <begin position="1"/>
        <end position="30"/>
    </location>
</feature>